<dbReference type="RefSeq" id="WP_377466170.1">
    <property type="nucleotide sequence ID" value="NZ_JBHUOP010000003.1"/>
</dbReference>
<protein>
    <submittedName>
        <fullName evidence="2">DUF58 domain-containing protein</fullName>
    </submittedName>
</protein>
<dbReference type="SUPFAM" id="SSF53300">
    <property type="entry name" value="vWA-like"/>
    <property type="match status" value="1"/>
</dbReference>
<dbReference type="InterPro" id="IPR036465">
    <property type="entry name" value="vWFA_dom_sf"/>
</dbReference>
<dbReference type="EMBL" id="JBHUOP010000003">
    <property type="protein sequence ID" value="MFD2840343.1"/>
    <property type="molecule type" value="Genomic_DNA"/>
</dbReference>
<gene>
    <name evidence="2" type="ORF">ACFSYH_07130</name>
</gene>
<organism evidence="2 3">
    <name type="scientific">Populibacterium corticicola</name>
    <dbReference type="NCBI Taxonomy" id="1812826"/>
    <lineage>
        <taxon>Bacteria</taxon>
        <taxon>Bacillati</taxon>
        <taxon>Actinomycetota</taxon>
        <taxon>Actinomycetes</taxon>
        <taxon>Micrococcales</taxon>
        <taxon>Jonesiaceae</taxon>
        <taxon>Populibacterium</taxon>
    </lineage>
</organism>
<name>A0ABW5XHN4_9MICO</name>
<accession>A0ABW5XHN4</accession>
<comment type="caution">
    <text evidence="2">The sequence shown here is derived from an EMBL/GenBank/DDBJ whole genome shotgun (WGS) entry which is preliminary data.</text>
</comment>
<dbReference type="PANTHER" id="PTHR33608">
    <property type="entry name" value="BLL2464 PROTEIN"/>
    <property type="match status" value="1"/>
</dbReference>
<sequence length="298" mass="32863">MADVARLAHLRAHIELPVLKRAAGLLEGYHRSIFKGHGQDFDDLSLYSPGDDVGDIDWKSSARAGRPIIRRFAQHSNLTVVLVADTGRNMGAMSSGGMPKNEVAMYLASIAAYVARDRGDRVALVAGDKGRVTQLPPRASTQDLEVMLTILDSMYSIDAPPSSLNIPLARALTFIKRRSLIIVITDEVRPSAEHETLLRRLRVKHEVLVLNVSDASPFVGARLEGNPRVADVDRSINLPKFMGKNSRVQREAGQHVRAQREETEAMLKRNGIVNVVVDSTADAIQRFALAVRRQQHLS</sequence>
<feature type="domain" description="DUF58" evidence="1">
    <location>
        <begin position="47"/>
        <end position="215"/>
    </location>
</feature>
<dbReference type="Pfam" id="PF01882">
    <property type="entry name" value="DUF58"/>
    <property type="match status" value="1"/>
</dbReference>
<dbReference type="PANTHER" id="PTHR33608:SF6">
    <property type="entry name" value="BLL2464 PROTEIN"/>
    <property type="match status" value="1"/>
</dbReference>
<evidence type="ECO:0000259" key="1">
    <source>
        <dbReference type="Pfam" id="PF01882"/>
    </source>
</evidence>
<reference evidence="3" key="1">
    <citation type="journal article" date="2019" name="Int. J. Syst. Evol. Microbiol.">
        <title>The Global Catalogue of Microorganisms (GCM) 10K type strain sequencing project: providing services to taxonomists for standard genome sequencing and annotation.</title>
        <authorList>
            <consortium name="The Broad Institute Genomics Platform"/>
            <consortium name="The Broad Institute Genome Sequencing Center for Infectious Disease"/>
            <person name="Wu L."/>
            <person name="Ma J."/>
        </authorList>
    </citation>
    <scope>NUCLEOTIDE SEQUENCE [LARGE SCALE GENOMIC DNA]</scope>
    <source>
        <strain evidence="3">KCTC 33576</strain>
    </source>
</reference>
<dbReference type="InterPro" id="IPR002881">
    <property type="entry name" value="DUF58"/>
</dbReference>
<evidence type="ECO:0000313" key="3">
    <source>
        <dbReference type="Proteomes" id="UP001597391"/>
    </source>
</evidence>
<dbReference type="Proteomes" id="UP001597391">
    <property type="component" value="Unassembled WGS sequence"/>
</dbReference>
<keyword evidence="3" id="KW-1185">Reference proteome</keyword>
<proteinExistence type="predicted"/>
<evidence type="ECO:0000313" key="2">
    <source>
        <dbReference type="EMBL" id="MFD2840343.1"/>
    </source>
</evidence>